<dbReference type="Pfam" id="PF07714">
    <property type="entry name" value="PK_Tyr_Ser-Thr"/>
    <property type="match status" value="1"/>
</dbReference>
<dbReference type="PANTHER" id="PTHR44329:SF214">
    <property type="entry name" value="PROTEIN KINASE DOMAIN-CONTAINING PROTEIN"/>
    <property type="match status" value="1"/>
</dbReference>
<reference evidence="2 3" key="1">
    <citation type="journal article" date="2013" name="PLoS Genet.">
        <title>Distinctive expansion of potential virulence genes in the genome of the oomycete fish pathogen Saprolegnia parasitica.</title>
        <authorList>
            <person name="Jiang R.H."/>
            <person name="de Bruijn I."/>
            <person name="Haas B.J."/>
            <person name="Belmonte R."/>
            <person name="Lobach L."/>
            <person name="Christie J."/>
            <person name="van den Ackerveken G."/>
            <person name="Bottin A."/>
            <person name="Bulone V."/>
            <person name="Diaz-Moreno S.M."/>
            <person name="Dumas B."/>
            <person name="Fan L."/>
            <person name="Gaulin E."/>
            <person name="Govers F."/>
            <person name="Grenville-Briggs L.J."/>
            <person name="Horner N.R."/>
            <person name="Levin J.Z."/>
            <person name="Mammella M."/>
            <person name="Meijer H.J."/>
            <person name="Morris P."/>
            <person name="Nusbaum C."/>
            <person name="Oome S."/>
            <person name="Phillips A.J."/>
            <person name="van Rooyen D."/>
            <person name="Rzeszutek E."/>
            <person name="Saraiva M."/>
            <person name="Secombes C.J."/>
            <person name="Seidl M.F."/>
            <person name="Snel B."/>
            <person name="Stassen J.H."/>
            <person name="Sykes S."/>
            <person name="Tripathy S."/>
            <person name="van den Berg H."/>
            <person name="Vega-Arreguin J.C."/>
            <person name="Wawra S."/>
            <person name="Young S.K."/>
            <person name="Zeng Q."/>
            <person name="Dieguez-Uribeondo J."/>
            <person name="Russ C."/>
            <person name="Tyler B.M."/>
            <person name="van West P."/>
        </authorList>
    </citation>
    <scope>NUCLEOTIDE SEQUENCE [LARGE SCALE GENOMIC DNA]</scope>
    <source>
        <strain evidence="2 3">CBS 223.65</strain>
    </source>
</reference>
<dbReference type="PROSITE" id="PS50011">
    <property type="entry name" value="PROTEIN_KINASE_DOM"/>
    <property type="match status" value="1"/>
</dbReference>
<dbReference type="OrthoDB" id="163159at2759"/>
<dbReference type="Gene3D" id="1.10.510.10">
    <property type="entry name" value="Transferase(Phosphotransferase) domain 1"/>
    <property type="match status" value="1"/>
</dbReference>
<protein>
    <submittedName>
        <fullName evidence="2">Serine/threonine protein kinase</fullName>
    </submittedName>
</protein>
<keyword evidence="2" id="KW-0418">Kinase</keyword>
<dbReference type="PANTHER" id="PTHR44329">
    <property type="entry name" value="SERINE/THREONINE-PROTEIN KINASE TNNI3K-RELATED"/>
    <property type="match status" value="1"/>
</dbReference>
<dbReference type="InterPro" id="IPR001245">
    <property type="entry name" value="Ser-Thr/Tyr_kinase_cat_dom"/>
</dbReference>
<dbReference type="InterPro" id="IPR000719">
    <property type="entry name" value="Prot_kinase_dom"/>
</dbReference>
<evidence type="ECO:0000313" key="3">
    <source>
        <dbReference type="Proteomes" id="UP000030745"/>
    </source>
</evidence>
<feature type="domain" description="Protein kinase" evidence="1">
    <location>
        <begin position="1"/>
        <end position="204"/>
    </location>
</feature>
<keyword evidence="2" id="KW-0723">Serine/threonine-protein kinase</keyword>
<keyword evidence="2" id="KW-0808">Transferase</keyword>
<gene>
    <name evidence="2" type="ORF">SPRG_15488</name>
</gene>
<dbReference type="EMBL" id="KK583352">
    <property type="protein sequence ID" value="KDO19408.1"/>
    <property type="molecule type" value="Genomic_DNA"/>
</dbReference>
<dbReference type="InterPro" id="IPR011009">
    <property type="entry name" value="Kinase-like_dom_sf"/>
</dbReference>
<keyword evidence="3" id="KW-1185">Reference proteome</keyword>
<dbReference type="KEGG" id="spar:SPRG_15488"/>
<dbReference type="AlphaFoldDB" id="A0A067BMG9"/>
<dbReference type="GO" id="GO:0005524">
    <property type="term" value="F:ATP binding"/>
    <property type="evidence" value="ECO:0007669"/>
    <property type="project" value="InterPro"/>
</dbReference>
<dbReference type="OMA" id="HILGCTW"/>
<organism evidence="2 3">
    <name type="scientific">Saprolegnia parasitica (strain CBS 223.65)</name>
    <dbReference type="NCBI Taxonomy" id="695850"/>
    <lineage>
        <taxon>Eukaryota</taxon>
        <taxon>Sar</taxon>
        <taxon>Stramenopiles</taxon>
        <taxon>Oomycota</taxon>
        <taxon>Saprolegniomycetes</taxon>
        <taxon>Saprolegniales</taxon>
        <taxon>Saprolegniaceae</taxon>
        <taxon>Saprolegnia</taxon>
    </lineage>
</organism>
<proteinExistence type="predicted"/>
<dbReference type="GeneID" id="24137213"/>
<dbReference type="InterPro" id="IPR051681">
    <property type="entry name" value="Ser/Thr_Kinases-Pseudokinases"/>
</dbReference>
<dbReference type="STRING" id="695850.A0A067BMG9"/>
<dbReference type="VEuPathDB" id="FungiDB:SPRG_15488"/>
<sequence>MASPYLVHILGCTWVRRFDLALVKEYMAGGDLRSLYQRQRLDVPTQLRIAKDIAMGLRHLHTLSLRHTRLSSSHVLVDLNGHAKLIGHGLDGSGDELFLGSERFRWIAPEVLHGECVTEAADVYAFGTLLWEMDQHDAPFAAYQDAQGWTSAQMMEKVRRNRRLPLPFSATCPHTMRDVALQCMSFDPRDRMSALDMSLRLDSLTINDDPCYSV</sequence>
<name>A0A067BMG9_SAPPC</name>
<evidence type="ECO:0000313" key="2">
    <source>
        <dbReference type="EMBL" id="KDO19408.1"/>
    </source>
</evidence>
<dbReference type="GO" id="GO:0004674">
    <property type="term" value="F:protein serine/threonine kinase activity"/>
    <property type="evidence" value="ECO:0007669"/>
    <property type="project" value="UniProtKB-KW"/>
</dbReference>
<accession>A0A067BMG9</accession>
<dbReference type="RefSeq" id="XP_012209875.1">
    <property type="nucleotide sequence ID" value="XM_012354485.1"/>
</dbReference>
<dbReference type="SUPFAM" id="SSF56112">
    <property type="entry name" value="Protein kinase-like (PK-like)"/>
    <property type="match status" value="1"/>
</dbReference>
<evidence type="ECO:0000259" key="1">
    <source>
        <dbReference type="PROSITE" id="PS50011"/>
    </source>
</evidence>
<dbReference type="Proteomes" id="UP000030745">
    <property type="component" value="Unassembled WGS sequence"/>
</dbReference>